<sequence>MLDQITACLRAALPEGVPLLQPRQVLEPADWQETDSDGRPLDEGRSGLQVYFEQRSPLGYVQLYHPQGTFHTGALDLGQLQIDVMAPTLALANPIADQVRRALASTPVQPTPFAFTARQTFEEQDHARLVLTFETRAIGV</sequence>
<name>A0ABW1ZR63_9DEIO</name>
<proteinExistence type="predicted"/>
<keyword evidence="2" id="KW-1185">Reference proteome</keyword>
<accession>A0ABW1ZR63</accession>
<organism evidence="1 2">
    <name type="scientific">Deinococcus multiflagellatus</name>
    <dbReference type="NCBI Taxonomy" id="1656887"/>
    <lineage>
        <taxon>Bacteria</taxon>
        <taxon>Thermotogati</taxon>
        <taxon>Deinococcota</taxon>
        <taxon>Deinococci</taxon>
        <taxon>Deinococcales</taxon>
        <taxon>Deinococcaceae</taxon>
        <taxon>Deinococcus</taxon>
    </lineage>
</organism>
<dbReference type="RefSeq" id="WP_224611751.1">
    <property type="nucleotide sequence ID" value="NZ_JAIQXV010000020.1"/>
</dbReference>
<evidence type="ECO:0000313" key="1">
    <source>
        <dbReference type="EMBL" id="MFC6662969.1"/>
    </source>
</evidence>
<gene>
    <name evidence="1" type="ORF">ACFP90_23275</name>
</gene>
<dbReference type="EMBL" id="JBHSWB010000002">
    <property type="protein sequence ID" value="MFC6662969.1"/>
    <property type="molecule type" value="Genomic_DNA"/>
</dbReference>
<comment type="caution">
    <text evidence="1">The sequence shown here is derived from an EMBL/GenBank/DDBJ whole genome shotgun (WGS) entry which is preliminary data.</text>
</comment>
<evidence type="ECO:0008006" key="3">
    <source>
        <dbReference type="Google" id="ProtNLM"/>
    </source>
</evidence>
<protein>
    <recommendedName>
        <fullName evidence="3">DUF3168 domain-containing protein</fullName>
    </recommendedName>
</protein>
<dbReference type="Proteomes" id="UP001596317">
    <property type="component" value="Unassembled WGS sequence"/>
</dbReference>
<evidence type="ECO:0000313" key="2">
    <source>
        <dbReference type="Proteomes" id="UP001596317"/>
    </source>
</evidence>
<reference evidence="2" key="1">
    <citation type="journal article" date="2019" name="Int. J. Syst. Evol. Microbiol.">
        <title>The Global Catalogue of Microorganisms (GCM) 10K type strain sequencing project: providing services to taxonomists for standard genome sequencing and annotation.</title>
        <authorList>
            <consortium name="The Broad Institute Genomics Platform"/>
            <consortium name="The Broad Institute Genome Sequencing Center for Infectious Disease"/>
            <person name="Wu L."/>
            <person name="Ma J."/>
        </authorList>
    </citation>
    <scope>NUCLEOTIDE SEQUENCE [LARGE SCALE GENOMIC DNA]</scope>
    <source>
        <strain evidence="2">CCUG 63830</strain>
    </source>
</reference>